<reference evidence="2" key="1">
    <citation type="submission" date="2022-10" db="EMBL/GenBank/DDBJ databases">
        <authorList>
            <person name="Chen Y."/>
            <person name="Dougan E. K."/>
            <person name="Chan C."/>
            <person name="Rhodes N."/>
            <person name="Thang M."/>
        </authorList>
    </citation>
    <scope>NUCLEOTIDE SEQUENCE</scope>
</reference>
<dbReference type="EMBL" id="CAMXCT010000780">
    <property type="protein sequence ID" value="CAI3983212.1"/>
    <property type="molecule type" value="Genomic_DNA"/>
</dbReference>
<accession>A0A9P1FQW8</accession>
<keyword evidence="4" id="KW-1185">Reference proteome</keyword>
<dbReference type="AlphaFoldDB" id="A0A9P1FQW8"/>
<feature type="compositionally biased region" description="Low complexity" evidence="1">
    <location>
        <begin position="262"/>
        <end position="360"/>
    </location>
</feature>
<gene>
    <name evidence="2" type="ORF">C1SCF055_LOCUS10841</name>
</gene>
<evidence type="ECO:0000256" key="1">
    <source>
        <dbReference type="SAM" id="MobiDB-lite"/>
    </source>
</evidence>
<organism evidence="2">
    <name type="scientific">Cladocopium goreaui</name>
    <dbReference type="NCBI Taxonomy" id="2562237"/>
    <lineage>
        <taxon>Eukaryota</taxon>
        <taxon>Sar</taxon>
        <taxon>Alveolata</taxon>
        <taxon>Dinophyceae</taxon>
        <taxon>Suessiales</taxon>
        <taxon>Symbiodiniaceae</taxon>
        <taxon>Cladocopium</taxon>
    </lineage>
</organism>
<name>A0A9P1FQW8_9DINO</name>
<sequence length="509" mass="55851">YGQQPEEQDDDDEEEESSSSSRAKSSKRHWVHLGPEWGETKEGFRCTNKKNSVPRNPKLKWLAAIDKERYPPSTTCMLSELQLEQLLWCLTGLSPKISVKDLDVKTRCELTLGWTQKQLIKDQAQRGADQQDSPPPPSVFQKYSKIKGPNGELEVCHVERGMKVVVGPPHAPIALAYRNSCYYLKLAETSKTSEVLMKADDVFEHADGVQAWYAKVAETALLNQEDMWAQQYISQMKGIYLGHEGAALPTRQQNLLEAFGQAAQGQPQMGQLQQQPAQSQGGQKTPEQQPVQQPEQSATEEPGHGQQQPPGQTPQQHIEQTGQQRQQQDGQSPVPQPQQQQQQQQQQQPADQAVPQPIQQVGQQAPKQSGQQPDATQNNQQPEQAAQQPPADGQQNLQQDAKQQVGHLQTEQPPQQSAAGQTEQTDSQQPQASASQIGQPPGLGDGPKKPGDGQVKTHGTAGAAEAAREAGEAFSSDALQLAKKRRQEAAVPAKAQNKKSKDNAVVIDS</sequence>
<evidence type="ECO:0000313" key="4">
    <source>
        <dbReference type="Proteomes" id="UP001152797"/>
    </source>
</evidence>
<feature type="region of interest" description="Disordered" evidence="1">
    <location>
        <begin position="262"/>
        <end position="509"/>
    </location>
</feature>
<dbReference type="Proteomes" id="UP001152797">
    <property type="component" value="Unassembled WGS sequence"/>
</dbReference>
<feature type="compositionally biased region" description="Polar residues" evidence="1">
    <location>
        <begin position="361"/>
        <end position="376"/>
    </location>
</feature>
<dbReference type="EMBL" id="CAMXCT030000780">
    <property type="protein sequence ID" value="CAL4770524.1"/>
    <property type="molecule type" value="Genomic_DNA"/>
</dbReference>
<feature type="region of interest" description="Disordered" evidence="1">
    <location>
        <begin position="1"/>
        <end position="29"/>
    </location>
</feature>
<feature type="compositionally biased region" description="Acidic residues" evidence="1">
    <location>
        <begin position="1"/>
        <end position="17"/>
    </location>
</feature>
<feature type="compositionally biased region" description="Polar residues" evidence="1">
    <location>
        <begin position="397"/>
        <end position="437"/>
    </location>
</feature>
<evidence type="ECO:0000313" key="2">
    <source>
        <dbReference type="EMBL" id="CAI3983212.1"/>
    </source>
</evidence>
<reference evidence="3 4" key="2">
    <citation type="submission" date="2024-05" db="EMBL/GenBank/DDBJ databases">
        <authorList>
            <person name="Chen Y."/>
            <person name="Shah S."/>
            <person name="Dougan E. K."/>
            <person name="Thang M."/>
            <person name="Chan C."/>
        </authorList>
    </citation>
    <scope>NUCLEOTIDE SEQUENCE [LARGE SCALE GENOMIC DNA]</scope>
</reference>
<feature type="compositionally biased region" description="Low complexity" evidence="1">
    <location>
        <begin position="377"/>
        <end position="396"/>
    </location>
</feature>
<protein>
    <submittedName>
        <fullName evidence="2">Uncharacterized protein</fullName>
    </submittedName>
</protein>
<feature type="region of interest" description="Disordered" evidence="1">
    <location>
        <begin position="122"/>
        <end position="143"/>
    </location>
</feature>
<feature type="non-terminal residue" evidence="2">
    <location>
        <position position="509"/>
    </location>
</feature>
<dbReference type="EMBL" id="CAMXCT020000780">
    <property type="protein sequence ID" value="CAL1136587.1"/>
    <property type="molecule type" value="Genomic_DNA"/>
</dbReference>
<evidence type="ECO:0000313" key="3">
    <source>
        <dbReference type="EMBL" id="CAL4770524.1"/>
    </source>
</evidence>
<proteinExistence type="predicted"/>
<comment type="caution">
    <text evidence="2">The sequence shown here is derived from an EMBL/GenBank/DDBJ whole genome shotgun (WGS) entry which is preliminary data.</text>
</comment>